<dbReference type="AlphaFoldDB" id="A0A7S0I7F6"/>
<accession>A0A7S0I7F6</accession>
<dbReference type="EMBL" id="HBEQ01000763">
    <property type="protein sequence ID" value="CAD8513164.1"/>
    <property type="molecule type" value="Transcribed_RNA"/>
</dbReference>
<gene>
    <name evidence="2" type="ORF">MCOM1403_LOCUS589</name>
</gene>
<organism evidence="2">
    <name type="scientific">Micromonas pusilla</name>
    <name type="common">Picoplanktonic green alga</name>
    <name type="synonym">Chromulina pusilla</name>
    <dbReference type="NCBI Taxonomy" id="38833"/>
    <lineage>
        <taxon>Eukaryota</taxon>
        <taxon>Viridiplantae</taxon>
        <taxon>Chlorophyta</taxon>
        <taxon>Mamiellophyceae</taxon>
        <taxon>Mamiellales</taxon>
        <taxon>Mamiellaceae</taxon>
        <taxon>Micromonas</taxon>
    </lineage>
</organism>
<sequence>MRVKRHFKTTCRRPPSQNVSAQQEGNVFGPLDPNDQIQVSSLKALPSFARLVFSRKMVDDVGVPSGWFSFDCLYCHTCPKFGDVTVNSLIGGSSSENVGRLVTIP</sequence>
<evidence type="ECO:0000256" key="1">
    <source>
        <dbReference type="SAM" id="MobiDB-lite"/>
    </source>
</evidence>
<feature type="compositionally biased region" description="Polar residues" evidence="1">
    <location>
        <begin position="15"/>
        <end position="24"/>
    </location>
</feature>
<reference evidence="2" key="1">
    <citation type="submission" date="2021-01" db="EMBL/GenBank/DDBJ databases">
        <authorList>
            <person name="Corre E."/>
            <person name="Pelletier E."/>
            <person name="Niang G."/>
            <person name="Scheremetjew M."/>
            <person name="Finn R."/>
            <person name="Kale V."/>
            <person name="Holt S."/>
            <person name="Cochrane G."/>
            <person name="Meng A."/>
            <person name="Brown T."/>
            <person name="Cohen L."/>
        </authorList>
    </citation>
    <scope>NUCLEOTIDE SEQUENCE</scope>
    <source>
        <strain evidence="2">CCMP1723</strain>
    </source>
</reference>
<name>A0A7S0I7F6_MICPS</name>
<proteinExistence type="predicted"/>
<evidence type="ECO:0000313" key="2">
    <source>
        <dbReference type="EMBL" id="CAD8513164.1"/>
    </source>
</evidence>
<feature type="compositionally biased region" description="Basic residues" evidence="1">
    <location>
        <begin position="1"/>
        <end position="11"/>
    </location>
</feature>
<feature type="region of interest" description="Disordered" evidence="1">
    <location>
        <begin position="1"/>
        <end position="24"/>
    </location>
</feature>
<protein>
    <submittedName>
        <fullName evidence="2">Uncharacterized protein</fullName>
    </submittedName>
</protein>